<dbReference type="InterPro" id="IPR013766">
    <property type="entry name" value="Thioredoxin_domain"/>
</dbReference>
<dbReference type="PROSITE" id="PS51352">
    <property type="entry name" value="THIOREDOXIN_2"/>
    <property type="match status" value="1"/>
</dbReference>
<evidence type="ECO:0000313" key="3">
    <source>
        <dbReference type="Proteomes" id="UP001589605"/>
    </source>
</evidence>
<sequence length="170" mass="19700">MKRLSGVLFVSILFLYSCHSPKKKALKPSTEIEASLSSELHTTNYEDLNGNPVFLNDYKGKKLLLNFWSTRCKPCVEEMYDLEHAKSLLEKNNYSVILVSNESIKEIEDFKSKTNFKLDYIRYKGNLADLNIYALPTTFIFNEMGEKAGKLEGKYKWDTSNTIEKLKEFK</sequence>
<dbReference type="PROSITE" id="PS51257">
    <property type="entry name" value="PROKAR_LIPOPROTEIN"/>
    <property type="match status" value="1"/>
</dbReference>
<name>A0ABV5F370_9FLAO</name>
<gene>
    <name evidence="2" type="ORF">ACFFVB_12500</name>
</gene>
<dbReference type="Proteomes" id="UP001589605">
    <property type="component" value="Unassembled WGS sequence"/>
</dbReference>
<dbReference type="PANTHER" id="PTHR42852">
    <property type="entry name" value="THIOL:DISULFIDE INTERCHANGE PROTEIN DSBE"/>
    <property type="match status" value="1"/>
</dbReference>
<feature type="domain" description="Thioredoxin" evidence="1">
    <location>
        <begin position="34"/>
        <end position="170"/>
    </location>
</feature>
<accession>A0ABV5F370</accession>
<proteinExistence type="predicted"/>
<evidence type="ECO:0000259" key="1">
    <source>
        <dbReference type="PROSITE" id="PS51352"/>
    </source>
</evidence>
<dbReference type="Pfam" id="PF00578">
    <property type="entry name" value="AhpC-TSA"/>
    <property type="match status" value="1"/>
</dbReference>
<dbReference type="SUPFAM" id="SSF52833">
    <property type="entry name" value="Thioredoxin-like"/>
    <property type="match status" value="1"/>
</dbReference>
<keyword evidence="3" id="KW-1185">Reference proteome</keyword>
<dbReference type="RefSeq" id="WP_382383226.1">
    <property type="nucleotide sequence ID" value="NZ_JBHMEZ010000012.1"/>
</dbReference>
<evidence type="ECO:0000313" key="2">
    <source>
        <dbReference type="EMBL" id="MFB9053898.1"/>
    </source>
</evidence>
<dbReference type="InterPro" id="IPR036249">
    <property type="entry name" value="Thioredoxin-like_sf"/>
</dbReference>
<dbReference type="PANTHER" id="PTHR42852:SF13">
    <property type="entry name" value="PROTEIN DIPZ"/>
    <property type="match status" value="1"/>
</dbReference>
<dbReference type="Gene3D" id="3.40.30.10">
    <property type="entry name" value="Glutaredoxin"/>
    <property type="match status" value="1"/>
</dbReference>
<dbReference type="InterPro" id="IPR050553">
    <property type="entry name" value="Thioredoxin_ResA/DsbE_sf"/>
</dbReference>
<dbReference type="EMBL" id="JBHMEZ010000012">
    <property type="protein sequence ID" value="MFB9053898.1"/>
    <property type="molecule type" value="Genomic_DNA"/>
</dbReference>
<comment type="caution">
    <text evidence="2">The sequence shown here is derived from an EMBL/GenBank/DDBJ whole genome shotgun (WGS) entry which is preliminary data.</text>
</comment>
<protein>
    <submittedName>
        <fullName evidence="2">TlpA family protein disulfide reductase</fullName>
    </submittedName>
</protein>
<dbReference type="CDD" id="cd02966">
    <property type="entry name" value="TlpA_like_family"/>
    <property type="match status" value="1"/>
</dbReference>
<dbReference type="InterPro" id="IPR000866">
    <property type="entry name" value="AhpC/TSA"/>
</dbReference>
<organism evidence="2 3">
    <name type="scientific">Formosa undariae</name>
    <dbReference type="NCBI Taxonomy" id="1325436"/>
    <lineage>
        <taxon>Bacteria</taxon>
        <taxon>Pseudomonadati</taxon>
        <taxon>Bacteroidota</taxon>
        <taxon>Flavobacteriia</taxon>
        <taxon>Flavobacteriales</taxon>
        <taxon>Flavobacteriaceae</taxon>
        <taxon>Formosa</taxon>
    </lineage>
</organism>
<reference evidence="2 3" key="1">
    <citation type="submission" date="2024-09" db="EMBL/GenBank/DDBJ databases">
        <authorList>
            <person name="Sun Q."/>
            <person name="Mori K."/>
        </authorList>
    </citation>
    <scope>NUCLEOTIDE SEQUENCE [LARGE SCALE GENOMIC DNA]</scope>
    <source>
        <strain evidence="2 3">CECT 8286</strain>
    </source>
</reference>